<accession>A0A1G5RQH6</accession>
<organism evidence="2 3">
    <name type="scientific">Pseudobutyrivibrio xylanivorans</name>
    <dbReference type="NCBI Taxonomy" id="185007"/>
    <lineage>
        <taxon>Bacteria</taxon>
        <taxon>Bacillati</taxon>
        <taxon>Bacillota</taxon>
        <taxon>Clostridia</taxon>
        <taxon>Lachnospirales</taxon>
        <taxon>Lachnospiraceae</taxon>
        <taxon>Pseudobutyrivibrio</taxon>
    </lineage>
</organism>
<proteinExistence type="predicted"/>
<evidence type="ECO:0008006" key="4">
    <source>
        <dbReference type="Google" id="ProtNLM"/>
    </source>
</evidence>
<protein>
    <recommendedName>
        <fullName evidence="4">DUF3221 domain-containing protein</fullName>
    </recommendedName>
</protein>
<gene>
    <name evidence="2" type="ORF">SAMN02910350_00164</name>
</gene>
<dbReference type="AlphaFoldDB" id="A0A1G5RQH6"/>
<feature type="chain" id="PRO_5011539878" description="DUF3221 domain-containing protein" evidence="1">
    <location>
        <begin position="28"/>
        <end position="101"/>
    </location>
</feature>
<evidence type="ECO:0000256" key="1">
    <source>
        <dbReference type="SAM" id="SignalP"/>
    </source>
</evidence>
<reference evidence="2 3" key="1">
    <citation type="submission" date="2016-10" db="EMBL/GenBank/DDBJ databases">
        <authorList>
            <person name="de Groot N.N."/>
        </authorList>
    </citation>
    <scope>NUCLEOTIDE SEQUENCE [LARGE SCALE GENOMIC DNA]</scope>
    <source>
        <strain evidence="2 3">DSM 10317</strain>
    </source>
</reference>
<dbReference type="EMBL" id="FMWK01000001">
    <property type="protein sequence ID" value="SCZ76264.1"/>
    <property type="molecule type" value="Genomic_DNA"/>
</dbReference>
<dbReference type="Proteomes" id="UP000199428">
    <property type="component" value="Unassembled WGS sequence"/>
</dbReference>
<name>A0A1G5RQH6_PSEXY</name>
<keyword evidence="1" id="KW-0732">Signal</keyword>
<dbReference type="RefSeq" id="WP_090160575.1">
    <property type="nucleotide sequence ID" value="NZ_FMWK01000001.1"/>
</dbReference>
<sequence length="101" mass="10914">MKKKLFILSMVVLVLVVCVCVSVKTEAQTETMEAVVTEIYEGTMIVCTDSGEPVSIGLSDITDGSEPEIGDTYRIEYVGGIMESYPAQVASNKVELVSKSE</sequence>
<evidence type="ECO:0000313" key="2">
    <source>
        <dbReference type="EMBL" id="SCZ76264.1"/>
    </source>
</evidence>
<evidence type="ECO:0000313" key="3">
    <source>
        <dbReference type="Proteomes" id="UP000199428"/>
    </source>
</evidence>
<feature type="signal peptide" evidence="1">
    <location>
        <begin position="1"/>
        <end position="27"/>
    </location>
</feature>